<evidence type="ECO:0000256" key="1">
    <source>
        <dbReference type="SAM" id="MobiDB-lite"/>
    </source>
</evidence>
<sequence>MATRKSATKPAEDTGTKNLPAVAAAQLPMNWEEEMAKEAVAVATAEAKVGGSKSFSIKAGILSYGGSPIPGGKMKVVVLASAFANRFYTEGYDPNEIVPPSCFSFSETGEDMVPHEKAQDKQAETCAECPHSRWGSAVDNKGKPTNGKACRNSRTLVLISADKLDAATAASTESATLSIPATSLTAWGSYVKAVSGAYKRPPYGVITEVSVQPDAAKQVSVTFTLVEPIRSREVLAEIYNRKAQALEEAMRPYEPRSEEPAKPAAKKAVSKRKY</sequence>
<dbReference type="EMBL" id="LR796416">
    <property type="protein sequence ID" value="CAB4143214.1"/>
    <property type="molecule type" value="Genomic_DNA"/>
</dbReference>
<reference evidence="2" key="1">
    <citation type="submission" date="2020-04" db="EMBL/GenBank/DDBJ databases">
        <authorList>
            <person name="Chiriac C."/>
            <person name="Salcher M."/>
            <person name="Ghai R."/>
            <person name="Kavagutti S V."/>
        </authorList>
    </citation>
    <scope>NUCLEOTIDE SEQUENCE</scope>
</reference>
<evidence type="ECO:0000313" key="2">
    <source>
        <dbReference type="EMBL" id="CAB4143214.1"/>
    </source>
</evidence>
<protein>
    <submittedName>
        <fullName evidence="2">Uncharacterized protein</fullName>
    </submittedName>
</protein>
<name>A0A6J5M968_9CAUD</name>
<proteinExistence type="predicted"/>
<feature type="compositionally biased region" description="Basic residues" evidence="1">
    <location>
        <begin position="264"/>
        <end position="274"/>
    </location>
</feature>
<accession>A0A6J5M968</accession>
<feature type="compositionally biased region" description="Basic and acidic residues" evidence="1">
    <location>
        <begin position="250"/>
        <end position="261"/>
    </location>
</feature>
<gene>
    <name evidence="2" type="ORF">UFOVP435_79</name>
</gene>
<feature type="region of interest" description="Disordered" evidence="1">
    <location>
        <begin position="250"/>
        <end position="274"/>
    </location>
</feature>
<organism evidence="2">
    <name type="scientific">uncultured Caudovirales phage</name>
    <dbReference type="NCBI Taxonomy" id="2100421"/>
    <lineage>
        <taxon>Viruses</taxon>
        <taxon>Duplodnaviria</taxon>
        <taxon>Heunggongvirae</taxon>
        <taxon>Uroviricota</taxon>
        <taxon>Caudoviricetes</taxon>
        <taxon>Peduoviridae</taxon>
        <taxon>Maltschvirus</taxon>
        <taxon>Maltschvirus maltsch</taxon>
    </lineage>
</organism>